<dbReference type="InterPro" id="IPR015300">
    <property type="entry name" value="DNA-bd_pseudobarrel_sf"/>
</dbReference>
<keyword evidence="5" id="KW-0539">Nucleus</keyword>
<evidence type="ECO:0000256" key="3">
    <source>
        <dbReference type="ARBA" id="ARBA00023125"/>
    </source>
</evidence>
<sequence length="375" mass="43002">MNRATRSTITYLFPMKKKERFETLQKLLEVDETQWHMARPQRVIAKKKKESKSCQRIMTPIDDPCHQVEVPSSVMQRAEAVQENLDAKFPSFIKPMIRSNVTKGFWLSLPKIFCHLHLPSQDATIILEDEHLRQYSTKYLVARRGLSAGWKGFSIAQNLVEGDVLVFHMVKRYKIKVYIIRSSLLNEVDAALSLVCLDTDTKSMDSGHTRTHCRAMEPTGEKRITSAPRNIANIYKAMPDDHIVQEIDQSEKLGLDLQLALNDIISKTRSIATAVEASILIPFSNDSALCNEQMINCKEMLCNLSKIRSQLDRLLSLVLEPRPFYCNGYRDVSYLRIRDRGTAEVDIVVLKETVERLISKVELHKINAEMLELKL</sequence>
<comment type="subcellular location">
    <subcellularLocation>
        <location evidence="1">Nucleus</location>
    </subcellularLocation>
</comment>
<feature type="domain" description="TF-B3" evidence="6">
    <location>
        <begin position="92"/>
        <end position="183"/>
    </location>
</feature>
<organism evidence="7 8">
    <name type="scientific">Oldenlandia corymbosa var. corymbosa</name>
    <dbReference type="NCBI Taxonomy" id="529605"/>
    <lineage>
        <taxon>Eukaryota</taxon>
        <taxon>Viridiplantae</taxon>
        <taxon>Streptophyta</taxon>
        <taxon>Embryophyta</taxon>
        <taxon>Tracheophyta</taxon>
        <taxon>Spermatophyta</taxon>
        <taxon>Magnoliopsida</taxon>
        <taxon>eudicotyledons</taxon>
        <taxon>Gunneridae</taxon>
        <taxon>Pentapetalae</taxon>
        <taxon>asterids</taxon>
        <taxon>lamiids</taxon>
        <taxon>Gentianales</taxon>
        <taxon>Rubiaceae</taxon>
        <taxon>Rubioideae</taxon>
        <taxon>Spermacoceae</taxon>
        <taxon>Hedyotis-Oldenlandia complex</taxon>
        <taxon>Oldenlandia</taxon>
    </lineage>
</organism>
<dbReference type="AlphaFoldDB" id="A0AAV1DAB5"/>
<evidence type="ECO:0000313" key="7">
    <source>
        <dbReference type="EMBL" id="CAI9104356.1"/>
    </source>
</evidence>
<dbReference type="InterPro" id="IPR003340">
    <property type="entry name" value="B3_DNA-bd"/>
</dbReference>
<reference evidence="7" key="1">
    <citation type="submission" date="2023-03" db="EMBL/GenBank/DDBJ databases">
        <authorList>
            <person name="Julca I."/>
        </authorList>
    </citation>
    <scope>NUCLEOTIDE SEQUENCE</scope>
</reference>
<evidence type="ECO:0000259" key="6">
    <source>
        <dbReference type="PROSITE" id="PS50863"/>
    </source>
</evidence>
<dbReference type="SUPFAM" id="SSF101936">
    <property type="entry name" value="DNA-binding pseudobarrel domain"/>
    <property type="match status" value="1"/>
</dbReference>
<evidence type="ECO:0000256" key="5">
    <source>
        <dbReference type="ARBA" id="ARBA00023242"/>
    </source>
</evidence>
<keyword evidence="8" id="KW-1185">Reference proteome</keyword>
<dbReference type="InterPro" id="IPR044837">
    <property type="entry name" value="REM16-like"/>
</dbReference>
<name>A0AAV1DAB5_OLDCO</name>
<evidence type="ECO:0000313" key="8">
    <source>
        <dbReference type="Proteomes" id="UP001161247"/>
    </source>
</evidence>
<dbReference type="Pfam" id="PF02362">
    <property type="entry name" value="B3"/>
    <property type="match status" value="1"/>
</dbReference>
<dbReference type="Proteomes" id="UP001161247">
    <property type="component" value="Chromosome 4"/>
</dbReference>
<dbReference type="Gene3D" id="2.40.330.10">
    <property type="entry name" value="DNA-binding pseudobarrel domain"/>
    <property type="match status" value="1"/>
</dbReference>
<evidence type="ECO:0000256" key="1">
    <source>
        <dbReference type="ARBA" id="ARBA00004123"/>
    </source>
</evidence>
<dbReference type="PROSITE" id="PS50863">
    <property type="entry name" value="B3"/>
    <property type="match status" value="1"/>
</dbReference>
<dbReference type="PANTHER" id="PTHR31391">
    <property type="entry name" value="B3 DOMAIN-CONTAINING PROTEIN OS11G0197600-RELATED"/>
    <property type="match status" value="1"/>
</dbReference>
<dbReference type="GO" id="GO:0003677">
    <property type="term" value="F:DNA binding"/>
    <property type="evidence" value="ECO:0007669"/>
    <property type="project" value="UniProtKB-KW"/>
</dbReference>
<protein>
    <submittedName>
        <fullName evidence="7">OLC1v1003011C1</fullName>
    </submittedName>
</protein>
<dbReference type="PANTHER" id="PTHR31391:SF101">
    <property type="entry name" value="B3 DOMAIN-CONTAINING PROTEIN OS01G0234100"/>
    <property type="match status" value="1"/>
</dbReference>
<dbReference type="SMART" id="SM01019">
    <property type="entry name" value="B3"/>
    <property type="match status" value="1"/>
</dbReference>
<keyword evidence="3" id="KW-0238">DNA-binding</keyword>
<gene>
    <name evidence="7" type="ORF">OLC1_LOCUS13297</name>
</gene>
<dbReference type="EMBL" id="OX459121">
    <property type="protein sequence ID" value="CAI9104356.1"/>
    <property type="molecule type" value="Genomic_DNA"/>
</dbReference>
<keyword evidence="2" id="KW-0805">Transcription regulation</keyword>
<dbReference type="GO" id="GO:0005634">
    <property type="term" value="C:nucleus"/>
    <property type="evidence" value="ECO:0007669"/>
    <property type="project" value="UniProtKB-SubCell"/>
</dbReference>
<keyword evidence="4" id="KW-0804">Transcription</keyword>
<accession>A0AAV1DAB5</accession>
<dbReference type="CDD" id="cd10017">
    <property type="entry name" value="B3_DNA"/>
    <property type="match status" value="1"/>
</dbReference>
<evidence type="ECO:0000256" key="4">
    <source>
        <dbReference type="ARBA" id="ARBA00023163"/>
    </source>
</evidence>
<evidence type="ECO:0000256" key="2">
    <source>
        <dbReference type="ARBA" id="ARBA00023015"/>
    </source>
</evidence>
<proteinExistence type="predicted"/>